<dbReference type="Gene3D" id="3.20.20.120">
    <property type="entry name" value="Enolase-like C-terminal domain"/>
    <property type="match status" value="1"/>
</dbReference>
<evidence type="ECO:0000256" key="2">
    <source>
        <dbReference type="ARBA" id="ARBA00008031"/>
    </source>
</evidence>
<dbReference type="InterPro" id="IPR013342">
    <property type="entry name" value="Mandelate_racemase_C"/>
</dbReference>
<dbReference type="Gene3D" id="3.30.390.10">
    <property type="entry name" value="Enolase-like, N-terminal domain"/>
    <property type="match status" value="1"/>
</dbReference>
<dbReference type="Pfam" id="PF13378">
    <property type="entry name" value="MR_MLE_C"/>
    <property type="match status" value="1"/>
</dbReference>
<protein>
    <submittedName>
        <fullName evidence="7">Unannotated protein</fullName>
    </submittedName>
</protein>
<dbReference type="EMBL" id="CAFBMB010000008">
    <property type="protein sequence ID" value="CAB4889246.1"/>
    <property type="molecule type" value="Genomic_DNA"/>
</dbReference>
<dbReference type="PANTHER" id="PTHR48073:SF2">
    <property type="entry name" value="O-SUCCINYLBENZOATE SYNTHASE"/>
    <property type="match status" value="1"/>
</dbReference>
<dbReference type="CDD" id="cd03315">
    <property type="entry name" value="MLE_like"/>
    <property type="match status" value="1"/>
</dbReference>
<accession>A0A6J7F142</accession>
<evidence type="ECO:0000313" key="7">
    <source>
        <dbReference type="EMBL" id="CAB4889246.1"/>
    </source>
</evidence>
<dbReference type="PANTHER" id="PTHR48073">
    <property type="entry name" value="O-SUCCINYLBENZOATE SYNTHASE-RELATED"/>
    <property type="match status" value="1"/>
</dbReference>
<name>A0A6J7F142_9ZZZZ</name>
<evidence type="ECO:0000256" key="3">
    <source>
        <dbReference type="ARBA" id="ARBA00022723"/>
    </source>
</evidence>
<organism evidence="7">
    <name type="scientific">freshwater metagenome</name>
    <dbReference type="NCBI Taxonomy" id="449393"/>
    <lineage>
        <taxon>unclassified sequences</taxon>
        <taxon>metagenomes</taxon>
        <taxon>ecological metagenomes</taxon>
    </lineage>
</organism>
<evidence type="ECO:0000259" key="6">
    <source>
        <dbReference type="SMART" id="SM00922"/>
    </source>
</evidence>
<dbReference type="SUPFAM" id="SSF51604">
    <property type="entry name" value="Enolase C-terminal domain-like"/>
    <property type="match status" value="1"/>
</dbReference>
<dbReference type="FunFam" id="3.30.390.10:FF:000009">
    <property type="entry name" value="Hydrophobic dipeptide epimerase"/>
    <property type="match status" value="1"/>
</dbReference>
<proteinExistence type="inferred from homology"/>
<dbReference type="SFLD" id="SFLDF00155">
    <property type="entry name" value="muconate_cycloisomerase_(anti)"/>
    <property type="match status" value="1"/>
</dbReference>
<dbReference type="InterPro" id="IPR018110">
    <property type="entry name" value="Mandel_Rmase/mucon_lact_enz_CS"/>
</dbReference>
<dbReference type="GO" id="GO:0016854">
    <property type="term" value="F:racemase and epimerase activity"/>
    <property type="evidence" value="ECO:0007669"/>
    <property type="project" value="UniProtKB-ARBA"/>
</dbReference>
<dbReference type="GO" id="GO:0009063">
    <property type="term" value="P:amino acid catabolic process"/>
    <property type="evidence" value="ECO:0007669"/>
    <property type="project" value="InterPro"/>
</dbReference>
<evidence type="ECO:0000256" key="1">
    <source>
        <dbReference type="ARBA" id="ARBA00001946"/>
    </source>
</evidence>
<comment type="cofactor">
    <cofactor evidence="1">
        <name>Mg(2+)</name>
        <dbReference type="ChEBI" id="CHEBI:18420"/>
    </cofactor>
</comment>
<keyword evidence="5" id="KW-0413">Isomerase</keyword>
<dbReference type="SMART" id="SM00922">
    <property type="entry name" value="MR_MLE"/>
    <property type="match status" value="1"/>
</dbReference>
<dbReference type="InterPro" id="IPR029017">
    <property type="entry name" value="Enolase-like_N"/>
</dbReference>
<keyword evidence="4" id="KW-0460">Magnesium</keyword>
<keyword evidence="3" id="KW-0479">Metal-binding</keyword>
<dbReference type="SFLD" id="SFLDS00001">
    <property type="entry name" value="Enolase"/>
    <property type="match status" value="1"/>
</dbReference>
<feature type="domain" description="Mandelate racemase/muconate lactonizing enzyme C-terminal" evidence="6">
    <location>
        <begin position="140"/>
        <end position="238"/>
    </location>
</feature>
<dbReference type="GO" id="GO:0046872">
    <property type="term" value="F:metal ion binding"/>
    <property type="evidence" value="ECO:0007669"/>
    <property type="project" value="UniProtKB-KW"/>
</dbReference>
<dbReference type="Pfam" id="PF02746">
    <property type="entry name" value="MR_MLE_N"/>
    <property type="match status" value="1"/>
</dbReference>
<dbReference type="AlphaFoldDB" id="A0A6J7F142"/>
<comment type="similarity">
    <text evidence="2">Belongs to the mandelate racemase/muconate lactonizing enzyme family.</text>
</comment>
<dbReference type="InterPro" id="IPR036849">
    <property type="entry name" value="Enolase-like_C_sf"/>
</dbReference>
<dbReference type="InterPro" id="IPR034613">
    <property type="entry name" value="Muconate_cycloisomerase_anti"/>
</dbReference>
<dbReference type="SFLD" id="SFLDG00180">
    <property type="entry name" value="muconate_cycloisomerase"/>
    <property type="match status" value="1"/>
</dbReference>
<evidence type="ECO:0000256" key="5">
    <source>
        <dbReference type="ARBA" id="ARBA00023235"/>
    </source>
</evidence>
<reference evidence="7" key="1">
    <citation type="submission" date="2020-05" db="EMBL/GenBank/DDBJ databases">
        <authorList>
            <person name="Chiriac C."/>
            <person name="Salcher M."/>
            <person name="Ghai R."/>
            <person name="Kavagutti S V."/>
        </authorList>
    </citation>
    <scope>NUCLEOTIDE SEQUENCE</scope>
</reference>
<dbReference type="PROSITE" id="PS00908">
    <property type="entry name" value="MR_MLE_1"/>
    <property type="match status" value="1"/>
</dbReference>
<evidence type="ECO:0000256" key="4">
    <source>
        <dbReference type="ARBA" id="ARBA00022842"/>
    </source>
</evidence>
<sequence>MKIDTVEAIPYEIGMRKPLLFASGQMTTADHVLVRITTDEGHVGIADVPPRPYTYGETQGSVVAVIETLFAPLLVGADPFARNAINAGMARTVGNFAAKGAVDIALWDIIGKSLGTSVHALLGGFTPTVRVSHMVGFAPAQEMVDEALNYREQYGITSFKVKVGRRPVSLDVDACIALREALGADAELYLDANRGWSANEALAVARACDGLGLLYLEEPCDALEVIGRQRLVRESPLTIMADESVPTLGDVARELHNGGASAISIKTARTGFSESQKILGLCEGLGVDVIMGNQIDSMLGSVATVIFGAAFKHSSRRAAELSNFLEFADFLITEPLVIKNGQISAPTAPGLGVTLDNNKLAAYRLDRK</sequence>
<gene>
    <name evidence="7" type="ORF">UFOPK3516_00215</name>
</gene>
<dbReference type="InterPro" id="IPR013341">
    <property type="entry name" value="Mandelate_racemase_N_dom"/>
</dbReference>
<dbReference type="InterPro" id="IPR029065">
    <property type="entry name" value="Enolase_C-like"/>
</dbReference>
<dbReference type="SUPFAM" id="SSF54826">
    <property type="entry name" value="Enolase N-terminal domain-like"/>
    <property type="match status" value="1"/>
</dbReference>